<name>A0A0C9VMW1_SPHS4</name>
<gene>
    <name evidence="1" type="ORF">M422DRAFT_253449</name>
</gene>
<dbReference type="OrthoDB" id="2664977at2759"/>
<keyword evidence="2" id="KW-1185">Reference proteome</keyword>
<dbReference type="AlphaFoldDB" id="A0A0C9VMW1"/>
<dbReference type="EMBL" id="KN837124">
    <property type="protein sequence ID" value="KIJ43242.1"/>
    <property type="molecule type" value="Genomic_DNA"/>
</dbReference>
<dbReference type="HOGENOM" id="CLU_045730_0_0_1"/>
<protein>
    <submittedName>
        <fullName evidence="1">Uncharacterized protein</fullName>
    </submittedName>
</protein>
<proteinExistence type="predicted"/>
<evidence type="ECO:0000313" key="1">
    <source>
        <dbReference type="EMBL" id="KIJ43242.1"/>
    </source>
</evidence>
<reference evidence="1 2" key="1">
    <citation type="submission" date="2014-06" db="EMBL/GenBank/DDBJ databases">
        <title>Evolutionary Origins and Diversification of the Mycorrhizal Mutualists.</title>
        <authorList>
            <consortium name="DOE Joint Genome Institute"/>
            <consortium name="Mycorrhizal Genomics Consortium"/>
            <person name="Kohler A."/>
            <person name="Kuo A."/>
            <person name="Nagy L.G."/>
            <person name="Floudas D."/>
            <person name="Copeland A."/>
            <person name="Barry K.W."/>
            <person name="Cichocki N."/>
            <person name="Veneault-Fourrey C."/>
            <person name="LaButti K."/>
            <person name="Lindquist E.A."/>
            <person name="Lipzen A."/>
            <person name="Lundell T."/>
            <person name="Morin E."/>
            <person name="Murat C."/>
            <person name="Riley R."/>
            <person name="Ohm R."/>
            <person name="Sun H."/>
            <person name="Tunlid A."/>
            <person name="Henrissat B."/>
            <person name="Grigoriev I.V."/>
            <person name="Hibbett D.S."/>
            <person name="Martin F."/>
        </authorList>
    </citation>
    <scope>NUCLEOTIDE SEQUENCE [LARGE SCALE GENOMIC DNA]</scope>
    <source>
        <strain evidence="1 2">SS14</strain>
    </source>
</reference>
<organism evidence="1 2">
    <name type="scientific">Sphaerobolus stellatus (strain SS14)</name>
    <dbReference type="NCBI Taxonomy" id="990650"/>
    <lineage>
        <taxon>Eukaryota</taxon>
        <taxon>Fungi</taxon>
        <taxon>Dikarya</taxon>
        <taxon>Basidiomycota</taxon>
        <taxon>Agaricomycotina</taxon>
        <taxon>Agaricomycetes</taxon>
        <taxon>Phallomycetidae</taxon>
        <taxon>Geastrales</taxon>
        <taxon>Sphaerobolaceae</taxon>
        <taxon>Sphaerobolus</taxon>
    </lineage>
</organism>
<evidence type="ECO:0000313" key="2">
    <source>
        <dbReference type="Proteomes" id="UP000054279"/>
    </source>
</evidence>
<accession>A0A0C9VMW1</accession>
<sequence length="456" mass="49538">MVEQRWPGPLAICSLHAADADCRPLTLLPPIALLTGTICLASDRTPFDCKDPAKKLKVLDLNNYLNKDIKLPPSLTRTTTRNTVFLGADILEATSQQKNPLTTPGSPGPPHHSHIFPMSQDNSTATNTGDIIQVPPQDQGTAGSTSNALRQDTAHRNIIRLLPTGSRTTSEPTLERIMYPITPNHQRDWRSLNGNKILALISRLKVTRNAADRVAAMSALERLLLAFSGNVAIDIGPADNEIRVLKKEFVLANEEVAVFFYPYDTALPITEYAVSLEGLVLTPSTANDTRTATEPVCFLSMAGEFIQFINQHHDNIPFKTEPNPNNSCTMCLSTPPTIEPAAYKSWISLLHCLHYDTRKGSGKQTAAELCNVCKLVAHSDDTCKYAAVPGWPATAPSPPPLLSSPIPPILGVVPLVAGVVVETLDMDAAVTQTLAGPNQPPHTNICCYHRRPSLFC</sequence>
<dbReference type="Proteomes" id="UP000054279">
    <property type="component" value="Unassembled WGS sequence"/>
</dbReference>